<dbReference type="Pfam" id="PF07910">
    <property type="entry name" value="Peptidase_C78"/>
    <property type="match status" value="1"/>
</dbReference>
<organism evidence="4 5">
    <name type="scientific">Curvularia clavata</name>
    <dbReference type="NCBI Taxonomy" id="95742"/>
    <lineage>
        <taxon>Eukaryota</taxon>
        <taxon>Fungi</taxon>
        <taxon>Dikarya</taxon>
        <taxon>Ascomycota</taxon>
        <taxon>Pezizomycotina</taxon>
        <taxon>Dothideomycetes</taxon>
        <taxon>Pleosporomycetidae</taxon>
        <taxon>Pleosporales</taxon>
        <taxon>Pleosporineae</taxon>
        <taxon>Pleosporaceae</taxon>
        <taxon>Curvularia</taxon>
    </lineage>
</organism>
<feature type="region of interest" description="Disordered" evidence="2">
    <location>
        <begin position="35"/>
        <end position="209"/>
    </location>
</feature>
<dbReference type="OrthoDB" id="288987at2759"/>
<evidence type="ECO:0000256" key="1">
    <source>
        <dbReference type="ARBA" id="ARBA00022801"/>
    </source>
</evidence>
<dbReference type="Gene3D" id="3.90.70.130">
    <property type="match status" value="1"/>
</dbReference>
<dbReference type="AlphaFoldDB" id="A0A9Q8Z659"/>
<feature type="compositionally biased region" description="Low complexity" evidence="2">
    <location>
        <begin position="115"/>
        <end position="130"/>
    </location>
</feature>
<feature type="compositionally biased region" description="Basic and acidic residues" evidence="2">
    <location>
        <begin position="96"/>
        <end position="105"/>
    </location>
</feature>
<evidence type="ECO:0000313" key="5">
    <source>
        <dbReference type="Proteomes" id="UP001056012"/>
    </source>
</evidence>
<feature type="compositionally biased region" description="Basic and acidic residues" evidence="2">
    <location>
        <begin position="139"/>
        <end position="149"/>
    </location>
</feature>
<feature type="region of interest" description="Disordered" evidence="2">
    <location>
        <begin position="822"/>
        <end position="842"/>
    </location>
</feature>
<dbReference type="VEuPathDB" id="FungiDB:yc1106_03134"/>
<reference evidence="4" key="1">
    <citation type="submission" date="2021-12" db="EMBL/GenBank/DDBJ databases">
        <title>Curvularia clavata genome.</title>
        <authorList>
            <person name="Cao Y."/>
        </authorList>
    </citation>
    <scope>NUCLEOTIDE SEQUENCE</scope>
    <source>
        <strain evidence="4">Yc1106</strain>
    </source>
</reference>
<dbReference type="InterPro" id="IPR012462">
    <property type="entry name" value="UFSP1/2_DUB_cat"/>
</dbReference>
<gene>
    <name evidence="4" type="ORF">yc1106_03134</name>
</gene>
<proteinExistence type="predicted"/>
<sequence>MERLECPLCDFTIAEKDHYFLQLHFEQVHTTDSPFIIQDDPEPLPPSLPHRPAPKSSNEEDPPSSDDTYDSEDSEEEGTVSSSSSDCGELVSSSDCDDHIDHDAETLSFDKSSTKYHSQSSSAAMNTASSTHRLHTRHDKSTSVEHNSRADALVASEEVDKPRHRPRKRHQRRRRDTNDSGKTTISRSIVNFNPFSKPEKKAKPPTKSARLGKEELGEYAYEKRMPNWLHDQLSAGPKITTVNRIGRDGRLIKYEQVQNETPGIIPILAQLSALDRTVQQAYYCHPSTLHVGKTPNEGSFCGYRNIHMLLSYIQGAKAQGHEAFPGRLPTILKIQDLIEEAWDNGINEVARVQTGGIRNTRKYIGTPEAHAFFVNAGISCAVEVFGTDKDRRIRAYEVLLPAIERYFARAAVDDGSTVCKTLLPPIYLQQPGHSLTIVGFERYYDGTCNLVVFDPMYSTRPSMHKLLGRKNIKTARPEVLYEYRRGRRSLKKFDAFEILMLTATPPLFPAWGVLRQFPDCRFVFVFFRARSLGYDVYPEDYFLPTFPWQQYGGLWSCDGARFARANPMTTLTAQALRRITGQGTSVDSSNGNSPKSPTSFLNTSAFQHTVAINRAGPILQTSALDGAMDNFDMPSQSNENAASFNMAPLSKSLPQPKALKPHLSLLTEVGRKYPGFPTPLSPTSSARELFPSPSSDAGSTTGTLCALSLGTRSTSPRSIDGSERYDPSCQCGYHSYRPYASPMGSIDDVLTRRVPEEAPNQSVSFRSIPEITTPLGSPPSCIFPSRKMSREIKGNVKSQEPQPFNFTTDSGPKLEFHPSTRNLNAYATSPPPSTRSLSATHADQSLSGSIPISNGIEFETVSPLDPSGSMLVYASNCSVDSGLLGVCPLSELQVAEYRFWRPCGRRNCGFGCGSADIGEATAAKRLFRDAEDISLECVEEQDEEQSATSKRGTKERGVRNFGLDGQNDRSSSGGSGRNERQRVEQNPKASTWAGGRLVTDWTCFLQGCEREGVALF</sequence>
<feature type="region of interest" description="Disordered" evidence="2">
    <location>
        <begin position="938"/>
        <end position="991"/>
    </location>
</feature>
<feature type="compositionally biased region" description="Acidic residues" evidence="2">
    <location>
        <begin position="59"/>
        <end position="78"/>
    </location>
</feature>
<feature type="domain" description="UFSP1/2/DUB catalytic" evidence="3">
    <location>
        <begin position="279"/>
        <end position="499"/>
    </location>
</feature>
<name>A0A9Q8Z659_CURCL</name>
<accession>A0A9Q8Z659</accession>
<dbReference type="GO" id="GO:0016787">
    <property type="term" value="F:hydrolase activity"/>
    <property type="evidence" value="ECO:0007669"/>
    <property type="project" value="UniProtKB-KW"/>
</dbReference>
<evidence type="ECO:0000259" key="3">
    <source>
        <dbReference type="Pfam" id="PF07910"/>
    </source>
</evidence>
<evidence type="ECO:0000313" key="4">
    <source>
        <dbReference type="EMBL" id="USP75860.1"/>
    </source>
</evidence>
<keyword evidence="1" id="KW-0378">Hydrolase</keyword>
<feature type="compositionally biased region" description="Basic residues" evidence="2">
    <location>
        <begin position="162"/>
        <end position="175"/>
    </location>
</feature>
<evidence type="ECO:0000256" key="2">
    <source>
        <dbReference type="SAM" id="MobiDB-lite"/>
    </source>
</evidence>
<keyword evidence="5" id="KW-1185">Reference proteome</keyword>
<dbReference type="Proteomes" id="UP001056012">
    <property type="component" value="Chromosome 2"/>
</dbReference>
<feature type="compositionally biased region" description="Polar residues" evidence="2">
    <location>
        <begin position="180"/>
        <end position="194"/>
    </location>
</feature>
<dbReference type="EMBL" id="CP089275">
    <property type="protein sequence ID" value="USP75860.1"/>
    <property type="molecule type" value="Genomic_DNA"/>
</dbReference>
<protein>
    <submittedName>
        <fullName evidence="4">Peptidase c78 ubiquitin fold modifier-specific peptidase 1 2</fullName>
    </submittedName>
</protein>